<gene>
    <name evidence="1" type="ORF">GPM918_LOCUS37289</name>
    <name evidence="2" type="ORF">SRO942_LOCUS38051</name>
</gene>
<reference evidence="1" key="1">
    <citation type="submission" date="2021-02" db="EMBL/GenBank/DDBJ databases">
        <authorList>
            <person name="Nowell W R."/>
        </authorList>
    </citation>
    <scope>NUCLEOTIDE SEQUENCE</scope>
</reference>
<organism evidence="1 3">
    <name type="scientific">Didymodactylos carnosus</name>
    <dbReference type="NCBI Taxonomy" id="1234261"/>
    <lineage>
        <taxon>Eukaryota</taxon>
        <taxon>Metazoa</taxon>
        <taxon>Spiralia</taxon>
        <taxon>Gnathifera</taxon>
        <taxon>Rotifera</taxon>
        <taxon>Eurotatoria</taxon>
        <taxon>Bdelloidea</taxon>
        <taxon>Philodinida</taxon>
        <taxon>Philodinidae</taxon>
        <taxon>Didymodactylos</taxon>
    </lineage>
</organism>
<dbReference type="EMBL" id="CAJOBC010088960">
    <property type="protein sequence ID" value="CAF4375163.1"/>
    <property type="molecule type" value="Genomic_DNA"/>
</dbReference>
<evidence type="ECO:0000313" key="2">
    <source>
        <dbReference type="EMBL" id="CAF4375163.1"/>
    </source>
</evidence>
<dbReference type="Proteomes" id="UP000681722">
    <property type="component" value="Unassembled WGS sequence"/>
</dbReference>
<accession>A0A815UEE6</accession>
<proteinExistence type="predicted"/>
<evidence type="ECO:0000313" key="1">
    <source>
        <dbReference type="EMBL" id="CAF1515088.1"/>
    </source>
</evidence>
<keyword evidence="3" id="KW-1185">Reference proteome</keyword>
<comment type="caution">
    <text evidence="1">The sequence shown here is derived from an EMBL/GenBank/DDBJ whole genome shotgun (WGS) entry which is preliminary data.</text>
</comment>
<dbReference type="Proteomes" id="UP000663829">
    <property type="component" value="Unassembled WGS sequence"/>
</dbReference>
<sequence>MQYRSIICQNKKKAIVPFVAGSTVEGQFFSSHFQGKVFQDFDVMSCIGEINDENQLIPILNQPGYVRILANSNNHTDTLPVSYLLNDNRPYINGWKIKVEEIAKTLQSPFLNIEKFVVDKASIEFIIKNSYFLTNANEFQNALNDFQIYHKNVLSKQDTQNTLNEKYKLMCDYYKRNMLGYIDMLETVFDNMPYDKPFIFPYDGNAGK</sequence>
<evidence type="ECO:0000313" key="3">
    <source>
        <dbReference type="Proteomes" id="UP000663829"/>
    </source>
</evidence>
<dbReference type="AlphaFoldDB" id="A0A815UEE6"/>
<name>A0A815UEE6_9BILA</name>
<protein>
    <submittedName>
        <fullName evidence="1">Uncharacterized protein</fullName>
    </submittedName>
</protein>
<dbReference type="EMBL" id="CAJNOQ010023417">
    <property type="protein sequence ID" value="CAF1515088.1"/>
    <property type="molecule type" value="Genomic_DNA"/>
</dbReference>